<keyword evidence="1" id="KW-0812">Transmembrane</keyword>
<feature type="transmembrane region" description="Helical" evidence="1">
    <location>
        <begin position="6"/>
        <end position="28"/>
    </location>
</feature>
<gene>
    <name evidence="2" type="ORF">GCM10010918_22610</name>
</gene>
<proteinExistence type="predicted"/>
<dbReference type="Proteomes" id="UP000600247">
    <property type="component" value="Unassembled WGS sequence"/>
</dbReference>
<keyword evidence="1" id="KW-0472">Membrane</keyword>
<protein>
    <submittedName>
        <fullName evidence="2">Uncharacterized protein</fullName>
    </submittedName>
</protein>
<dbReference type="RefSeq" id="WP_188889223.1">
    <property type="nucleotide sequence ID" value="NZ_BMHY01000003.1"/>
</dbReference>
<evidence type="ECO:0000313" key="2">
    <source>
        <dbReference type="EMBL" id="GGG67450.1"/>
    </source>
</evidence>
<evidence type="ECO:0000313" key="3">
    <source>
        <dbReference type="Proteomes" id="UP000600247"/>
    </source>
</evidence>
<keyword evidence="1" id="KW-1133">Transmembrane helix</keyword>
<comment type="caution">
    <text evidence="2">The sequence shown here is derived from an EMBL/GenBank/DDBJ whole genome shotgun (WGS) entry which is preliminary data.</text>
</comment>
<reference evidence="2 3" key="1">
    <citation type="journal article" date="2014" name="Int. J. Syst. Evol. Microbiol.">
        <title>Complete genome sequence of Corynebacterium casei LMG S-19264T (=DSM 44701T), isolated from a smear-ripened cheese.</title>
        <authorList>
            <consortium name="US DOE Joint Genome Institute (JGI-PGF)"/>
            <person name="Walter F."/>
            <person name="Albersmeier A."/>
            <person name="Kalinowski J."/>
            <person name="Ruckert C."/>
        </authorList>
    </citation>
    <scope>NUCLEOTIDE SEQUENCE [LARGE SCALE GENOMIC DNA]</scope>
    <source>
        <strain evidence="2 3">CGMCC 1.15286</strain>
    </source>
</reference>
<dbReference type="AlphaFoldDB" id="A0A917H510"/>
<sequence length="94" mass="10339">MSAKRFGILISIIMVWITILAIVVLLVLSKLFGEQLSVHLTGIPGQAIAPQMTTIQMDKNEVWIIDPNSNTMRVITKGETGYHVTVAEMSVSVE</sequence>
<keyword evidence="3" id="KW-1185">Reference proteome</keyword>
<name>A0A917H510_9BACL</name>
<evidence type="ECO:0000256" key="1">
    <source>
        <dbReference type="SAM" id="Phobius"/>
    </source>
</evidence>
<dbReference type="EMBL" id="BMHY01000003">
    <property type="protein sequence ID" value="GGG67450.1"/>
    <property type="molecule type" value="Genomic_DNA"/>
</dbReference>
<accession>A0A917H510</accession>
<organism evidence="2 3">
    <name type="scientific">Paenibacillus radicis</name>
    <name type="common">ex Gao et al. 2016</name>
    <dbReference type="NCBI Taxonomy" id="1737354"/>
    <lineage>
        <taxon>Bacteria</taxon>
        <taxon>Bacillati</taxon>
        <taxon>Bacillota</taxon>
        <taxon>Bacilli</taxon>
        <taxon>Bacillales</taxon>
        <taxon>Paenibacillaceae</taxon>
        <taxon>Paenibacillus</taxon>
    </lineage>
</organism>